<evidence type="ECO:0000256" key="4">
    <source>
        <dbReference type="ARBA" id="ARBA00022741"/>
    </source>
</evidence>
<reference evidence="13" key="2">
    <citation type="submission" date="2021-04" db="EMBL/GenBank/DDBJ databases">
        <authorList>
            <person name="Podell S."/>
        </authorList>
    </citation>
    <scope>NUCLEOTIDE SEQUENCE</scope>
    <source>
        <strain evidence="13">Hildebrandi</strain>
    </source>
</reference>
<dbReference type="InterPro" id="IPR012948">
    <property type="entry name" value="AARP2CN"/>
</dbReference>
<dbReference type="Pfam" id="PF04950">
    <property type="entry name" value="RIBIOP_C"/>
    <property type="match status" value="1"/>
</dbReference>
<keyword evidence="3" id="KW-0597">Phosphoprotein</keyword>
<evidence type="ECO:0000259" key="12">
    <source>
        <dbReference type="PROSITE" id="PS51714"/>
    </source>
</evidence>
<feature type="domain" description="Bms1-type G" evidence="12">
    <location>
        <begin position="84"/>
        <end position="249"/>
    </location>
</feature>
<dbReference type="EMBL" id="JAGRRH010000010">
    <property type="protein sequence ID" value="KAG7363061.1"/>
    <property type="molecule type" value="Genomic_DNA"/>
</dbReference>
<dbReference type="Proteomes" id="UP000693970">
    <property type="component" value="Unassembled WGS sequence"/>
</dbReference>
<comment type="similarity">
    <text evidence="10">Belongs to the TRAFAC class translation factor GTPase superfamily. Bms1-like GTPase family. BMS1 subfamily.</text>
</comment>
<feature type="compositionally biased region" description="Basic and acidic residues" evidence="11">
    <location>
        <begin position="1134"/>
        <end position="1161"/>
    </location>
</feature>
<evidence type="ECO:0000313" key="13">
    <source>
        <dbReference type="EMBL" id="KAG7363061.1"/>
    </source>
</evidence>
<feature type="region of interest" description="Disordered" evidence="11">
    <location>
        <begin position="416"/>
        <end position="542"/>
    </location>
</feature>
<dbReference type="GO" id="GO:0000479">
    <property type="term" value="P:endonucleolytic cleavage of tricistronic rRNA transcript (SSU-rRNA, 5.8S rRNA, LSU-rRNA)"/>
    <property type="evidence" value="ECO:0007669"/>
    <property type="project" value="TreeGrafter"/>
</dbReference>
<organism evidence="13 14">
    <name type="scientific">Nitzschia inconspicua</name>
    <dbReference type="NCBI Taxonomy" id="303405"/>
    <lineage>
        <taxon>Eukaryota</taxon>
        <taxon>Sar</taxon>
        <taxon>Stramenopiles</taxon>
        <taxon>Ochrophyta</taxon>
        <taxon>Bacillariophyta</taxon>
        <taxon>Bacillariophyceae</taxon>
        <taxon>Bacillariophycidae</taxon>
        <taxon>Bacillariales</taxon>
        <taxon>Bacillariaceae</taxon>
        <taxon>Nitzschia</taxon>
    </lineage>
</organism>
<feature type="compositionally biased region" description="Gly residues" evidence="11">
    <location>
        <begin position="700"/>
        <end position="710"/>
    </location>
</feature>
<dbReference type="OrthoDB" id="10260897at2759"/>
<dbReference type="GO" id="GO:0034511">
    <property type="term" value="F:U3 snoRNA binding"/>
    <property type="evidence" value="ECO:0007669"/>
    <property type="project" value="TreeGrafter"/>
</dbReference>
<dbReference type="GO" id="GO:0000462">
    <property type="term" value="P:maturation of SSU-rRNA from tricistronic rRNA transcript (SSU-rRNA, 5.8S rRNA, LSU-rRNA)"/>
    <property type="evidence" value="ECO:0007669"/>
    <property type="project" value="TreeGrafter"/>
</dbReference>
<feature type="compositionally biased region" description="Basic and acidic residues" evidence="11">
    <location>
        <begin position="60"/>
        <end position="79"/>
    </location>
</feature>
<feature type="region of interest" description="Disordered" evidence="11">
    <location>
        <begin position="1134"/>
        <end position="1190"/>
    </location>
</feature>
<protein>
    <submittedName>
        <fullName evidence="13">40S ribosome biogenesis protein</fullName>
    </submittedName>
</protein>
<dbReference type="FunFam" id="3.40.50.300:FF:000105">
    <property type="entry name" value="BMS1 ribosome biogenesis factor"/>
    <property type="match status" value="1"/>
</dbReference>
<evidence type="ECO:0000256" key="10">
    <source>
        <dbReference type="ARBA" id="ARBA00061391"/>
    </source>
</evidence>
<keyword evidence="8" id="KW-0539">Nucleus</keyword>
<feature type="compositionally biased region" description="Basic and acidic residues" evidence="11">
    <location>
        <begin position="658"/>
        <end position="671"/>
    </location>
</feature>
<keyword evidence="14" id="KW-1185">Reference proteome</keyword>
<dbReference type="GO" id="GO:0030686">
    <property type="term" value="C:90S preribosome"/>
    <property type="evidence" value="ECO:0007669"/>
    <property type="project" value="TreeGrafter"/>
</dbReference>
<evidence type="ECO:0000256" key="3">
    <source>
        <dbReference type="ARBA" id="ARBA00022553"/>
    </source>
</evidence>
<dbReference type="GO" id="GO:0032040">
    <property type="term" value="C:small-subunit processome"/>
    <property type="evidence" value="ECO:0007669"/>
    <property type="project" value="UniProtKB-ARBA"/>
</dbReference>
<feature type="region of interest" description="Disordered" evidence="11">
    <location>
        <begin position="568"/>
        <end position="631"/>
    </location>
</feature>
<feature type="region of interest" description="Disordered" evidence="11">
    <location>
        <begin position="1083"/>
        <end position="1102"/>
    </location>
</feature>
<keyword evidence="6" id="KW-0067">ATP-binding</keyword>
<feature type="compositionally biased region" description="Basic and acidic residues" evidence="11">
    <location>
        <begin position="593"/>
        <end position="604"/>
    </location>
</feature>
<dbReference type="InterPro" id="IPR030387">
    <property type="entry name" value="G_Bms1/Tsr1_dom"/>
</dbReference>
<evidence type="ECO:0000256" key="9">
    <source>
        <dbReference type="ARBA" id="ARBA00049117"/>
    </source>
</evidence>
<feature type="compositionally biased region" description="Acidic residues" evidence="11">
    <location>
        <begin position="672"/>
        <end position="683"/>
    </location>
</feature>
<keyword evidence="2" id="KW-0690">Ribosome biogenesis</keyword>
<feature type="compositionally biased region" description="Basic and acidic residues" evidence="11">
    <location>
        <begin position="622"/>
        <end position="631"/>
    </location>
</feature>
<feature type="compositionally biased region" description="Basic and acidic residues" evidence="11">
    <location>
        <begin position="454"/>
        <end position="471"/>
    </location>
</feature>
<feature type="compositionally biased region" description="Acidic residues" evidence="11">
    <location>
        <begin position="423"/>
        <end position="441"/>
    </location>
</feature>
<feature type="region of interest" description="Disordered" evidence="11">
    <location>
        <begin position="658"/>
        <end position="751"/>
    </location>
</feature>
<comment type="subcellular location">
    <subcellularLocation>
        <location evidence="1">Nucleus</location>
        <location evidence="1">Nucleolus</location>
    </subcellularLocation>
</comment>
<evidence type="ECO:0000256" key="2">
    <source>
        <dbReference type="ARBA" id="ARBA00022517"/>
    </source>
</evidence>
<evidence type="ECO:0000256" key="5">
    <source>
        <dbReference type="ARBA" id="ARBA00022801"/>
    </source>
</evidence>
<dbReference type="InterPro" id="IPR039761">
    <property type="entry name" value="Bms1/Tsr1"/>
</dbReference>
<sequence>MEGGQVIENHQHKKKKEGRGAKEKKKDLKAKKEGSRKERHNNRAFSVANIVRTQRTIQRNLDRSQKKEYVPLEDRRSADPNESPPPLIVVMGPKGVGKSSLIRSLVKLYTNHNLTTVTGPITVVTGKHKRITLLECPSNDTSAMLDCAKIADLVLLMVDAKFGFEMETFEFLNVLQTHGFPKVMGVFTHLDQFQTAKNLRKTKKLLKHRFWTEIYEGAKMFYFSGIINGKYLKNEVKQLTLFISRVKFRPLVWRNTHPYVLVDRHEDITHPNETDKNPDCDRSVTFYGWVRGSHLKAGMRVHLIGVGDFGMAEVSPLPDPCPIPDKEQKSLKKKDALLFAPLSNVGAVSYDKDAIYIDIGRANYTKKENIQAGDDESVEEVEFDPEEPAGMLKGLQDVDAAVDERMERSTLRLFRGSKAVEAGSDDDDDDSDDSDDSDEEEESKRPQSFQHDIVPFRRRGDSMEYDNHEGSDSNDSESDDDESDGDSSSDDDDDGDHHSASNQDSDSDSSEDSDASDDEDTDDGSDREDNTKSLNCPGASWKSGIAERAARSFLERQSSVLNLQELVYGAKTSKFVTDEEDEGERSDSDDDEFFKLKKSTRDNSKSSQTKSDLPATVLGEEDSSKLLRDGNTRMNVQEWLDEGDDSLIESLRDKFVTGKWEKSDGADRGDDGSELGDFEDLETGEQYGPNGEVLSEDEGNGSGSDDGGSTAGMTDEQIRAYNADKKARQKKGFDDEYDDDKKSKGMGDMKDDEAENAYLETLKRQKEEKMKRNQEEFGSEGERSRLRHEGFRQGLYCRIRIDGVPASFLANYNPEQPLVIGGLTPQETTLGFVRCRFKKHRWHRRILKCNDPLVFSVGWRRFQSIPTFSTEDQNGRHRYLKYTPEHMHCYATFYGPQAPPNTGILAIQRMSGNISGFRIAATGVVLELNASFSVVKKLKLVGTPTKIYKNTAFISGMFNSDLEVSRFEGASIRTVSGIRGQVKKALREGQPGSFRATFEDKILRSDIVFCRTWMPVELKEYYNPVTNHLSASGTDGWHGMRNKALLQLETGTPIEVNPDSIYKPIERPERKFQKLRVPQKLEEALPFASKPKNDPKRKRKGYVQKRAVVMDATEKKKHTFLQALNTIRNEKVKIRKQKKEEARMEKAKKNAKKEGALEAARKTNKKRQYRAEGKKEKIREAKRAKTTNGH</sequence>
<keyword evidence="4" id="KW-0547">Nucleotide-binding</keyword>
<comment type="caution">
    <text evidence="13">The sequence shown here is derived from an EMBL/GenBank/DDBJ whole genome shotgun (WGS) entry which is preliminary data.</text>
</comment>
<feature type="region of interest" description="Disordered" evidence="11">
    <location>
        <begin position="56"/>
        <end position="88"/>
    </location>
</feature>
<gene>
    <name evidence="13" type="ORF">IV203_026421</name>
</gene>
<dbReference type="SMART" id="SM00785">
    <property type="entry name" value="AARP2CN"/>
    <property type="match status" value="1"/>
</dbReference>
<dbReference type="InterPro" id="IPR007034">
    <property type="entry name" value="BMS1_TSR1_C"/>
</dbReference>
<evidence type="ECO:0000256" key="8">
    <source>
        <dbReference type="ARBA" id="ARBA00023242"/>
    </source>
</evidence>
<proteinExistence type="inferred from homology"/>
<feature type="compositionally biased region" description="Acidic residues" evidence="11">
    <location>
        <begin position="578"/>
        <end position="592"/>
    </location>
</feature>
<feature type="compositionally biased region" description="Basic and acidic residues" evidence="11">
    <location>
        <begin position="716"/>
        <end position="749"/>
    </location>
</feature>
<dbReference type="GO" id="GO:0005654">
    <property type="term" value="C:nucleoplasm"/>
    <property type="evidence" value="ECO:0007669"/>
    <property type="project" value="UniProtKB-ARBA"/>
</dbReference>
<dbReference type="PROSITE" id="PS51714">
    <property type="entry name" value="G_BMS1"/>
    <property type="match status" value="1"/>
</dbReference>
<evidence type="ECO:0000256" key="11">
    <source>
        <dbReference type="SAM" id="MobiDB-lite"/>
    </source>
</evidence>
<name>A0A9K3LM99_9STRA</name>
<dbReference type="GO" id="GO:0005524">
    <property type="term" value="F:ATP binding"/>
    <property type="evidence" value="ECO:0007669"/>
    <property type="project" value="UniProtKB-KW"/>
</dbReference>
<dbReference type="Pfam" id="PF22298">
    <property type="entry name" value="Tsr1_G-like"/>
    <property type="match status" value="1"/>
</dbReference>
<dbReference type="CDD" id="cd01882">
    <property type="entry name" value="BMS1"/>
    <property type="match status" value="1"/>
</dbReference>
<dbReference type="GO" id="GO:0005525">
    <property type="term" value="F:GTP binding"/>
    <property type="evidence" value="ECO:0007669"/>
    <property type="project" value="UniProtKB-KW"/>
</dbReference>
<comment type="catalytic activity">
    <reaction evidence="9">
        <text>GTP + H2O = GDP + phosphate + H(+)</text>
        <dbReference type="Rhea" id="RHEA:19669"/>
        <dbReference type="ChEBI" id="CHEBI:15377"/>
        <dbReference type="ChEBI" id="CHEBI:15378"/>
        <dbReference type="ChEBI" id="CHEBI:37565"/>
        <dbReference type="ChEBI" id="CHEBI:43474"/>
        <dbReference type="ChEBI" id="CHEBI:58189"/>
    </reaction>
    <physiologicalReaction direction="left-to-right" evidence="9">
        <dbReference type="Rhea" id="RHEA:19670"/>
    </physiologicalReaction>
</comment>
<evidence type="ECO:0000256" key="6">
    <source>
        <dbReference type="ARBA" id="ARBA00022840"/>
    </source>
</evidence>
<dbReference type="PANTHER" id="PTHR12858">
    <property type="entry name" value="RIBOSOME BIOGENESIS PROTEIN"/>
    <property type="match status" value="1"/>
</dbReference>
<dbReference type="InterPro" id="IPR037875">
    <property type="entry name" value="Bms1_N"/>
</dbReference>
<dbReference type="Pfam" id="PF08142">
    <property type="entry name" value="AARP2CN"/>
    <property type="match status" value="1"/>
</dbReference>
<feature type="compositionally biased region" description="Basic and acidic residues" evidence="11">
    <location>
        <begin position="18"/>
        <end position="36"/>
    </location>
</feature>
<accession>A0A9K3LM99</accession>
<keyword evidence="7" id="KW-0342">GTP-binding</keyword>
<dbReference type="SMART" id="SM01362">
    <property type="entry name" value="DUF663"/>
    <property type="match status" value="1"/>
</dbReference>
<evidence type="ECO:0000313" key="14">
    <source>
        <dbReference type="Proteomes" id="UP000693970"/>
    </source>
</evidence>
<feature type="region of interest" description="Disordered" evidence="11">
    <location>
        <begin position="1"/>
        <end position="44"/>
    </location>
</feature>
<dbReference type="PANTHER" id="PTHR12858:SF2">
    <property type="entry name" value="RIBOSOME BIOGENESIS PROTEIN BMS1 HOMOLOG"/>
    <property type="match status" value="1"/>
</dbReference>
<reference evidence="13" key="1">
    <citation type="journal article" date="2021" name="Sci. Rep.">
        <title>Diploid genomic architecture of Nitzschia inconspicua, an elite biomass production diatom.</title>
        <authorList>
            <person name="Oliver A."/>
            <person name="Podell S."/>
            <person name="Pinowska A."/>
            <person name="Traller J.C."/>
            <person name="Smith S.R."/>
            <person name="McClure R."/>
            <person name="Beliaev A."/>
            <person name="Bohutskyi P."/>
            <person name="Hill E.A."/>
            <person name="Rabines A."/>
            <person name="Zheng H."/>
            <person name="Allen L.Z."/>
            <person name="Kuo A."/>
            <person name="Grigoriev I.V."/>
            <person name="Allen A.E."/>
            <person name="Hazlebeck D."/>
            <person name="Allen E.E."/>
        </authorList>
    </citation>
    <scope>NUCLEOTIDE SEQUENCE</scope>
    <source>
        <strain evidence="13">Hildebrandi</strain>
    </source>
</reference>
<dbReference type="GO" id="GO:0003924">
    <property type="term" value="F:GTPase activity"/>
    <property type="evidence" value="ECO:0007669"/>
    <property type="project" value="TreeGrafter"/>
</dbReference>
<keyword evidence="5" id="KW-0378">Hydrolase</keyword>
<feature type="compositionally biased region" description="Acidic residues" evidence="11">
    <location>
        <begin position="505"/>
        <end position="526"/>
    </location>
</feature>
<feature type="compositionally biased region" description="Acidic residues" evidence="11">
    <location>
        <begin position="472"/>
        <end position="494"/>
    </location>
</feature>
<feature type="compositionally biased region" description="Basic and acidic residues" evidence="11">
    <location>
        <begin position="1169"/>
        <end position="1183"/>
    </location>
</feature>
<evidence type="ECO:0000256" key="7">
    <source>
        <dbReference type="ARBA" id="ARBA00023134"/>
    </source>
</evidence>
<evidence type="ECO:0000256" key="1">
    <source>
        <dbReference type="ARBA" id="ARBA00004604"/>
    </source>
</evidence>
<dbReference type="AlphaFoldDB" id="A0A9K3LM99"/>